<protein>
    <submittedName>
        <fullName evidence="3">Uncharacterized protein</fullName>
    </submittedName>
</protein>
<dbReference type="AlphaFoldDB" id="A0A0L0V256"/>
<proteinExistence type="predicted"/>
<feature type="region of interest" description="Disordered" evidence="1">
    <location>
        <begin position="176"/>
        <end position="195"/>
    </location>
</feature>
<sequence length="229" mass="25408">MRPAFNNNNYVLGKLELNTAHDVKSSGHASPDLAPGTQAQTRVGVPKREAHSEAQSVTRSLLLKDFFILTTAAGIMKARLEPLVIFLSFTILYLTSIAEGYLITTTICQIDELSAAIDKQDVNEFHISTPKLLNECLFPSGHIDVDAVLALIAARLSYIPFFNEVKAVQIHSGSTDLNSKDHNNSSHPSIKNPHKSVERLGHTISSFKDKLSQKFHSKLEQFKKEHSFE</sequence>
<evidence type="ECO:0000313" key="3">
    <source>
        <dbReference type="EMBL" id="KNE93378.1"/>
    </source>
</evidence>
<evidence type="ECO:0000256" key="1">
    <source>
        <dbReference type="SAM" id="MobiDB-lite"/>
    </source>
</evidence>
<dbReference type="EMBL" id="AJIL01000138">
    <property type="protein sequence ID" value="KNE93378.1"/>
    <property type="molecule type" value="Genomic_DNA"/>
</dbReference>
<evidence type="ECO:0000313" key="4">
    <source>
        <dbReference type="Proteomes" id="UP000054564"/>
    </source>
</evidence>
<dbReference type="Proteomes" id="UP000054564">
    <property type="component" value="Unassembled WGS sequence"/>
</dbReference>
<keyword evidence="4" id="KW-1185">Reference proteome</keyword>
<reference evidence="4" key="1">
    <citation type="submission" date="2014-03" db="EMBL/GenBank/DDBJ databases">
        <title>The Genome Sequence of Puccinia striiformis f. sp. tritici PST-78.</title>
        <authorList>
            <consortium name="The Broad Institute Genome Sequencing Platform"/>
            <person name="Cuomo C."/>
            <person name="Hulbert S."/>
            <person name="Chen X."/>
            <person name="Walker B."/>
            <person name="Young S.K."/>
            <person name="Zeng Q."/>
            <person name="Gargeya S."/>
            <person name="Fitzgerald M."/>
            <person name="Haas B."/>
            <person name="Abouelleil A."/>
            <person name="Alvarado L."/>
            <person name="Arachchi H.M."/>
            <person name="Berlin A.M."/>
            <person name="Chapman S.B."/>
            <person name="Goldberg J."/>
            <person name="Griggs A."/>
            <person name="Gujja S."/>
            <person name="Hansen M."/>
            <person name="Howarth C."/>
            <person name="Imamovic A."/>
            <person name="Larimer J."/>
            <person name="McCowan C."/>
            <person name="Montmayeur A."/>
            <person name="Murphy C."/>
            <person name="Neiman D."/>
            <person name="Pearson M."/>
            <person name="Priest M."/>
            <person name="Roberts A."/>
            <person name="Saif S."/>
            <person name="Shea T."/>
            <person name="Sisk P."/>
            <person name="Sykes S."/>
            <person name="Wortman J."/>
            <person name="Nusbaum C."/>
            <person name="Birren B."/>
        </authorList>
    </citation>
    <scope>NUCLEOTIDE SEQUENCE [LARGE SCALE GENOMIC DNA]</scope>
    <source>
        <strain evidence="4">race PST-78</strain>
    </source>
</reference>
<comment type="caution">
    <text evidence="3">The sequence shown here is derived from an EMBL/GenBank/DDBJ whole genome shotgun (WGS) entry which is preliminary data.</text>
</comment>
<name>A0A0L0V256_9BASI</name>
<organism evidence="3 4">
    <name type="scientific">Puccinia striiformis f. sp. tritici PST-78</name>
    <dbReference type="NCBI Taxonomy" id="1165861"/>
    <lineage>
        <taxon>Eukaryota</taxon>
        <taxon>Fungi</taxon>
        <taxon>Dikarya</taxon>
        <taxon>Basidiomycota</taxon>
        <taxon>Pucciniomycotina</taxon>
        <taxon>Pucciniomycetes</taxon>
        <taxon>Pucciniales</taxon>
        <taxon>Pucciniaceae</taxon>
        <taxon>Puccinia</taxon>
    </lineage>
</organism>
<accession>A0A0L0V256</accession>
<keyword evidence="2" id="KW-1133">Transmembrane helix</keyword>
<feature type="region of interest" description="Disordered" evidence="1">
    <location>
        <begin position="23"/>
        <end position="50"/>
    </location>
</feature>
<dbReference type="OrthoDB" id="2506830at2759"/>
<feature type="transmembrane region" description="Helical" evidence="2">
    <location>
        <begin position="83"/>
        <end position="103"/>
    </location>
</feature>
<evidence type="ECO:0000256" key="2">
    <source>
        <dbReference type="SAM" id="Phobius"/>
    </source>
</evidence>
<keyword evidence="2" id="KW-0472">Membrane</keyword>
<gene>
    <name evidence="3" type="ORF">PSTG_13200</name>
</gene>
<keyword evidence="2" id="KW-0812">Transmembrane</keyword>